<gene>
    <name evidence="7" type="ORF">GALMADRAFT_155550</name>
</gene>
<dbReference type="Gene3D" id="3.30.560.10">
    <property type="entry name" value="Glucose Oxidase, domain 3"/>
    <property type="match status" value="1"/>
</dbReference>
<evidence type="ECO:0000313" key="7">
    <source>
        <dbReference type="EMBL" id="KDR77799.1"/>
    </source>
</evidence>
<keyword evidence="5" id="KW-0274">FAD</keyword>
<dbReference type="STRING" id="685588.A0A067TD19"/>
<dbReference type="SUPFAM" id="SSF54373">
    <property type="entry name" value="FAD-linked reductases, C-terminal domain"/>
    <property type="match status" value="1"/>
</dbReference>
<evidence type="ECO:0000313" key="8">
    <source>
        <dbReference type="Proteomes" id="UP000027222"/>
    </source>
</evidence>
<dbReference type="PANTHER" id="PTHR11552:SF147">
    <property type="entry name" value="CHOLINE DEHYDROGENASE, MITOCHONDRIAL"/>
    <property type="match status" value="1"/>
</dbReference>
<name>A0A067TD19_GALM3</name>
<evidence type="ECO:0000259" key="6">
    <source>
        <dbReference type="Pfam" id="PF00732"/>
    </source>
</evidence>
<dbReference type="InterPro" id="IPR012132">
    <property type="entry name" value="GMC_OxRdtase"/>
</dbReference>
<evidence type="ECO:0000256" key="2">
    <source>
        <dbReference type="ARBA" id="ARBA00010790"/>
    </source>
</evidence>
<sequence>MYPYNTADSVDRYAKVTGDEGWSWQNMLPYFKKIEKFTPPSDRHNTTGEFNPSVHGFNGFNSVSLPGAATVIDNRVNLAIEQLRGEFVPNLDTNSGSPLGFAVIDGPPGARSSSAAGYLSTGIRNRSNLHILLNAQVSRLLTTGDEKGVLIFRKAEFRVNREGPLQTVTSSREVIVSARSINTPQILLNSGIGNAGSLKSLGIPSLVNLSDVGENLSDQPIIVLSWLVKSNETYDAFNRNSTLQAEEIQTWKATREGVFVNGIAQHIGFVRVPDNSPIFQSSPNPSSGPNSPHFEIFVSNFLLGNTPPTGNFLSISAIMLTPGPSARGSVKINSTNSFDVPIIDAGLLTDKTDVPLLREAVRSILRPEMMHLPSGENATEKTEFVCPSSTL</sequence>
<accession>A0A067TD19</accession>
<dbReference type="Gene3D" id="3.50.50.60">
    <property type="entry name" value="FAD/NAD(P)-binding domain"/>
    <property type="match status" value="1"/>
</dbReference>
<dbReference type="Proteomes" id="UP000027222">
    <property type="component" value="Unassembled WGS sequence"/>
</dbReference>
<dbReference type="SUPFAM" id="SSF51905">
    <property type="entry name" value="FAD/NAD(P)-binding domain"/>
    <property type="match status" value="1"/>
</dbReference>
<organism evidence="7 8">
    <name type="scientific">Galerina marginata (strain CBS 339.88)</name>
    <dbReference type="NCBI Taxonomy" id="685588"/>
    <lineage>
        <taxon>Eukaryota</taxon>
        <taxon>Fungi</taxon>
        <taxon>Dikarya</taxon>
        <taxon>Basidiomycota</taxon>
        <taxon>Agaricomycotina</taxon>
        <taxon>Agaricomycetes</taxon>
        <taxon>Agaricomycetidae</taxon>
        <taxon>Agaricales</taxon>
        <taxon>Agaricineae</taxon>
        <taxon>Strophariaceae</taxon>
        <taxon>Galerina</taxon>
    </lineage>
</organism>
<dbReference type="GO" id="GO:0050660">
    <property type="term" value="F:flavin adenine dinucleotide binding"/>
    <property type="evidence" value="ECO:0007669"/>
    <property type="project" value="InterPro"/>
</dbReference>
<dbReference type="InterPro" id="IPR000172">
    <property type="entry name" value="GMC_OxRdtase_N"/>
</dbReference>
<dbReference type="EMBL" id="KL142376">
    <property type="protein sequence ID" value="KDR77799.1"/>
    <property type="molecule type" value="Genomic_DNA"/>
</dbReference>
<dbReference type="InterPro" id="IPR036188">
    <property type="entry name" value="FAD/NAD-bd_sf"/>
</dbReference>
<keyword evidence="8" id="KW-1185">Reference proteome</keyword>
<dbReference type="HOGENOM" id="CLU_002865_0_3_1"/>
<evidence type="ECO:0000256" key="4">
    <source>
        <dbReference type="ARBA" id="ARBA00022630"/>
    </source>
</evidence>
<evidence type="ECO:0000256" key="3">
    <source>
        <dbReference type="ARBA" id="ARBA00011245"/>
    </source>
</evidence>
<keyword evidence="4" id="KW-0285">Flavoprotein</keyword>
<evidence type="ECO:0000256" key="1">
    <source>
        <dbReference type="ARBA" id="ARBA00001974"/>
    </source>
</evidence>
<dbReference type="GO" id="GO:0016614">
    <property type="term" value="F:oxidoreductase activity, acting on CH-OH group of donors"/>
    <property type="evidence" value="ECO:0007669"/>
    <property type="project" value="InterPro"/>
</dbReference>
<comment type="subunit">
    <text evidence="3">Monomer.</text>
</comment>
<dbReference type="Pfam" id="PF00732">
    <property type="entry name" value="GMC_oxred_N"/>
    <property type="match status" value="1"/>
</dbReference>
<feature type="domain" description="Glucose-methanol-choline oxidoreductase N-terminal" evidence="6">
    <location>
        <begin position="7"/>
        <end position="220"/>
    </location>
</feature>
<protein>
    <recommendedName>
        <fullName evidence="6">Glucose-methanol-choline oxidoreductase N-terminal domain-containing protein</fullName>
    </recommendedName>
</protein>
<comment type="similarity">
    <text evidence="2">Belongs to the GMC oxidoreductase family.</text>
</comment>
<reference evidence="8" key="1">
    <citation type="journal article" date="2014" name="Proc. Natl. Acad. Sci. U.S.A.">
        <title>Extensive sampling of basidiomycete genomes demonstrates inadequacy of the white-rot/brown-rot paradigm for wood decay fungi.</title>
        <authorList>
            <person name="Riley R."/>
            <person name="Salamov A.A."/>
            <person name="Brown D.W."/>
            <person name="Nagy L.G."/>
            <person name="Floudas D."/>
            <person name="Held B.W."/>
            <person name="Levasseur A."/>
            <person name="Lombard V."/>
            <person name="Morin E."/>
            <person name="Otillar R."/>
            <person name="Lindquist E.A."/>
            <person name="Sun H."/>
            <person name="LaButti K.M."/>
            <person name="Schmutz J."/>
            <person name="Jabbour D."/>
            <person name="Luo H."/>
            <person name="Baker S.E."/>
            <person name="Pisabarro A.G."/>
            <person name="Walton J.D."/>
            <person name="Blanchette R.A."/>
            <person name="Henrissat B."/>
            <person name="Martin F."/>
            <person name="Cullen D."/>
            <person name="Hibbett D.S."/>
            <person name="Grigoriev I.V."/>
        </authorList>
    </citation>
    <scope>NUCLEOTIDE SEQUENCE [LARGE SCALE GENOMIC DNA]</scope>
    <source>
        <strain evidence="8">CBS 339.88</strain>
    </source>
</reference>
<evidence type="ECO:0000256" key="5">
    <source>
        <dbReference type="ARBA" id="ARBA00022827"/>
    </source>
</evidence>
<comment type="cofactor">
    <cofactor evidence="1">
        <name>FAD</name>
        <dbReference type="ChEBI" id="CHEBI:57692"/>
    </cofactor>
</comment>
<dbReference type="OrthoDB" id="269227at2759"/>
<dbReference type="AlphaFoldDB" id="A0A067TD19"/>
<proteinExistence type="inferred from homology"/>
<dbReference type="PANTHER" id="PTHR11552">
    <property type="entry name" value="GLUCOSE-METHANOL-CHOLINE GMC OXIDOREDUCTASE"/>
    <property type="match status" value="1"/>
</dbReference>